<feature type="domain" description="LNS2/PITP" evidence="6">
    <location>
        <begin position="913"/>
        <end position="1066"/>
    </location>
</feature>
<dbReference type="AlphaFoldDB" id="A0A8J5KJU4"/>
<keyword evidence="4" id="KW-0378">Hydrolase</keyword>
<feature type="compositionally biased region" description="Polar residues" evidence="5">
    <location>
        <begin position="241"/>
        <end position="263"/>
    </location>
</feature>
<evidence type="ECO:0000256" key="3">
    <source>
        <dbReference type="ARBA" id="ARBA00012638"/>
    </source>
</evidence>
<dbReference type="GO" id="GO:0008195">
    <property type="term" value="F:phosphatidate phosphatase activity"/>
    <property type="evidence" value="ECO:0007669"/>
    <property type="project" value="UniProtKB-EC"/>
</dbReference>
<comment type="similarity">
    <text evidence="2">Belongs to the lipin family.</text>
</comment>
<protein>
    <recommendedName>
        <fullName evidence="3">phosphatidate phosphatase</fullName>
        <ecNumber evidence="3">3.1.3.4</ecNumber>
    </recommendedName>
</protein>
<name>A0A8J5KJU4_ZINOF</name>
<sequence length="1096" mass="121737">MYAVEKLGSYISRGVYTVSGPFHPFGGAVDIIVVQQQDGSFKSSPWYVRFEKFQGVLKMKEKLVKISVNGVEAGFNMYLDHKGEAFFLRDAEDGEQEFFMSPPTSGDEIEGRMKNDQFEKTQSFYVEGGQKEMVTQVDNENDKLVTMSSKRSTILGFVFRRKTFKEIHGGENMERVSALERAEIAADLLETPSRKDCLHHSENLNSYGEEMDNDPEKPISSRDNLEEARYRIIEEPAEVYSSENGEKSTNVRKNPESVSGSPGYNLQIDNLDRVGISCDSSVSDVDGLSLVMNNMLTGKFSKQMVSHEEVQIETMEITDTGVRNKIVPDLVAVQSEETGVQISGNREVASFSYCQTLESSTDRLNVSDYKTSDNLELVSGGFEHCENGIFCESTNMVLEVSSIAEEGAALSNEHSEYLHYQTLEIARKSGFSGSEKSQYDSPIEEALIGSDSNGFGTISNPMPCSEQISSTFPFSLNKQIPSEIISVDVVAGEFAHAQEIDFQKFDLLGNCYHMEETETAQVASLSASIPSNPLKYDVFMKSDSTPEILNSYKSDNATQNSEGFDIKYNLKRSHSLEDINVAQDLDIISKHKEVAEYSVPCSESSDDVQFPLSDVDNFGAKEIDSELSSNEKVGETEDSQLLNAEIDLEEKYLEIRNNKSSLSNSDVFCSHSSSISISSCKRCSGENDWSSRSLPIVQSDIEDLEGSALHHSLSCSLVEENNMQETVTSDDSEEESRRSFTNVTIGMGKDAACREFDAEKVNLEKFIVLGPSVVNNERLVVRIGDQYFPWSAAAPTVLGIICFGKKVVLEPEGMIHVERAEKTLGTSKSMLIQPRGNWNIWPFVKRSKTLSNPEAITEVSNDMIADPDFKSNGRIAQASDMIKIKNSKSFSTAMLGLQQVDARIYLWKWNTQIVISDVDGTITKSDVLGQFMPLVGIDWSQTGVAHLFSGIKDNGYQLLFLSARAISQAHLTRQFLFNLKQDGKALPDGPVVISPDGFFPSLYREGLQFFSFSPLIVAIKALFPPDSNPFYAGFGNRGTDEISYLKVGIPIGKIFIINPKGQVAVNRRVDTKSYASLHQFVNGIFPPMTSFEQVNY</sequence>
<dbReference type="Pfam" id="PF16876">
    <property type="entry name" value="Lipin_mid"/>
    <property type="match status" value="1"/>
</dbReference>
<dbReference type="Proteomes" id="UP000734854">
    <property type="component" value="Unassembled WGS sequence"/>
</dbReference>
<dbReference type="InterPro" id="IPR031703">
    <property type="entry name" value="Lipin_mid"/>
</dbReference>
<proteinExistence type="inferred from homology"/>
<dbReference type="PANTHER" id="PTHR12181:SF12">
    <property type="entry name" value="PHOSPHATIDATE PHOSPHATASE"/>
    <property type="match status" value="1"/>
</dbReference>
<evidence type="ECO:0000313" key="7">
    <source>
        <dbReference type="EMBL" id="KAG6479593.1"/>
    </source>
</evidence>
<evidence type="ECO:0000256" key="1">
    <source>
        <dbReference type="ARBA" id="ARBA00001946"/>
    </source>
</evidence>
<dbReference type="InterPro" id="IPR026058">
    <property type="entry name" value="LIPIN"/>
</dbReference>
<accession>A0A8J5KJU4</accession>
<dbReference type="SUPFAM" id="SSF56784">
    <property type="entry name" value="HAD-like"/>
    <property type="match status" value="1"/>
</dbReference>
<gene>
    <name evidence="7" type="ORF">ZIOFF_063060</name>
</gene>
<evidence type="ECO:0000256" key="5">
    <source>
        <dbReference type="SAM" id="MobiDB-lite"/>
    </source>
</evidence>
<feature type="region of interest" description="Disordered" evidence="5">
    <location>
        <begin position="238"/>
        <end position="263"/>
    </location>
</feature>
<dbReference type="InterPro" id="IPR036412">
    <property type="entry name" value="HAD-like_sf"/>
</dbReference>
<comment type="cofactor">
    <cofactor evidence="1">
        <name>Mg(2+)</name>
        <dbReference type="ChEBI" id="CHEBI:18420"/>
    </cofactor>
</comment>
<dbReference type="PANTHER" id="PTHR12181">
    <property type="entry name" value="LIPIN"/>
    <property type="match status" value="1"/>
</dbReference>
<dbReference type="InterPro" id="IPR031315">
    <property type="entry name" value="LNS2/PITP"/>
</dbReference>
<evidence type="ECO:0000256" key="4">
    <source>
        <dbReference type="ARBA" id="ARBA00022801"/>
    </source>
</evidence>
<dbReference type="Pfam" id="PF08235">
    <property type="entry name" value="LNS2"/>
    <property type="match status" value="1"/>
</dbReference>
<dbReference type="InterPro" id="IPR007651">
    <property type="entry name" value="Lipin_N"/>
</dbReference>
<evidence type="ECO:0000313" key="8">
    <source>
        <dbReference type="Proteomes" id="UP000734854"/>
    </source>
</evidence>
<reference evidence="7 8" key="1">
    <citation type="submission" date="2020-08" db="EMBL/GenBank/DDBJ databases">
        <title>Plant Genome Project.</title>
        <authorList>
            <person name="Zhang R.-G."/>
        </authorList>
    </citation>
    <scope>NUCLEOTIDE SEQUENCE [LARGE SCALE GENOMIC DNA]</scope>
    <source>
        <tissue evidence="7">Rhizome</tissue>
    </source>
</reference>
<dbReference type="EC" id="3.1.3.4" evidence="3"/>
<evidence type="ECO:0000256" key="2">
    <source>
        <dbReference type="ARBA" id="ARBA00005476"/>
    </source>
</evidence>
<feature type="region of interest" description="Disordered" evidence="5">
    <location>
        <begin position="198"/>
        <end position="221"/>
    </location>
</feature>
<evidence type="ECO:0000259" key="6">
    <source>
        <dbReference type="SMART" id="SM00775"/>
    </source>
</evidence>
<dbReference type="InterPro" id="IPR013209">
    <property type="entry name" value="LNS2"/>
</dbReference>
<organism evidence="7 8">
    <name type="scientific">Zingiber officinale</name>
    <name type="common">Ginger</name>
    <name type="synonym">Amomum zingiber</name>
    <dbReference type="NCBI Taxonomy" id="94328"/>
    <lineage>
        <taxon>Eukaryota</taxon>
        <taxon>Viridiplantae</taxon>
        <taxon>Streptophyta</taxon>
        <taxon>Embryophyta</taxon>
        <taxon>Tracheophyta</taxon>
        <taxon>Spermatophyta</taxon>
        <taxon>Magnoliopsida</taxon>
        <taxon>Liliopsida</taxon>
        <taxon>Zingiberales</taxon>
        <taxon>Zingiberaceae</taxon>
        <taxon>Zingiber</taxon>
    </lineage>
</organism>
<dbReference type="EMBL" id="JACMSC010000017">
    <property type="protein sequence ID" value="KAG6479593.1"/>
    <property type="molecule type" value="Genomic_DNA"/>
</dbReference>
<keyword evidence="8" id="KW-1185">Reference proteome</keyword>
<comment type="caution">
    <text evidence="7">The sequence shown here is derived from an EMBL/GenBank/DDBJ whole genome shotgun (WGS) entry which is preliminary data.</text>
</comment>
<dbReference type="SMART" id="SM00775">
    <property type="entry name" value="LNS2"/>
    <property type="match status" value="1"/>
</dbReference>
<dbReference type="Pfam" id="PF04571">
    <property type="entry name" value="Lipin_N"/>
    <property type="match status" value="1"/>
</dbReference>